<dbReference type="CDD" id="cd02522">
    <property type="entry name" value="GT_2_like_a"/>
    <property type="match status" value="1"/>
</dbReference>
<dbReference type="NCBIfam" id="TIGR04283">
    <property type="entry name" value="glyco_like_mftF"/>
    <property type="match status" value="1"/>
</dbReference>
<keyword evidence="9" id="KW-1185">Reference proteome</keyword>
<dbReference type="PANTHER" id="PTHR43646:SF2">
    <property type="entry name" value="GLYCOSYLTRANSFERASE 2-LIKE DOMAIN-CONTAINING PROTEIN"/>
    <property type="match status" value="1"/>
</dbReference>
<reference evidence="8 9" key="1">
    <citation type="submission" date="2018-05" db="EMBL/GenBank/DDBJ databases">
        <title>Rhodohalobacter halophilus gen. nov., sp. nov., a moderately halophilic member of the family Balneolaceae.</title>
        <authorList>
            <person name="Liu Z.-W."/>
        </authorList>
    </citation>
    <scope>NUCLEOTIDE SEQUENCE [LARGE SCALE GENOMIC DNA]</scope>
    <source>
        <strain evidence="8 9">8A47</strain>
    </source>
</reference>
<feature type="transmembrane region" description="Helical" evidence="6">
    <location>
        <begin position="193"/>
        <end position="211"/>
    </location>
</feature>
<dbReference type="SUPFAM" id="SSF53448">
    <property type="entry name" value="Nucleotide-diphospho-sugar transferases"/>
    <property type="match status" value="1"/>
</dbReference>
<dbReference type="Pfam" id="PF00535">
    <property type="entry name" value="Glycos_transf_2"/>
    <property type="match status" value="1"/>
</dbReference>
<proteinExistence type="predicted"/>
<dbReference type="GO" id="GO:0005886">
    <property type="term" value="C:plasma membrane"/>
    <property type="evidence" value="ECO:0007669"/>
    <property type="project" value="UniProtKB-SubCell"/>
</dbReference>
<dbReference type="GO" id="GO:0016757">
    <property type="term" value="F:glycosyltransferase activity"/>
    <property type="evidence" value="ECO:0007669"/>
    <property type="project" value="UniProtKB-KW"/>
</dbReference>
<keyword evidence="6" id="KW-1133">Transmembrane helix</keyword>
<keyword evidence="2" id="KW-1003">Cell membrane</keyword>
<keyword evidence="5 6" id="KW-0472">Membrane</keyword>
<dbReference type="Proteomes" id="UP000245533">
    <property type="component" value="Unassembled WGS sequence"/>
</dbReference>
<evidence type="ECO:0000256" key="4">
    <source>
        <dbReference type="ARBA" id="ARBA00022679"/>
    </source>
</evidence>
<comment type="caution">
    <text evidence="8">The sequence shown here is derived from an EMBL/GenBank/DDBJ whole genome shotgun (WGS) entry which is preliminary data.</text>
</comment>
<sequence>MSVIIPVINEEKQIGFLIDHIKRAEGGSVCEMIVVDGGSRDRTVQVAEERGAIVITAKKRGRARQMNEGAAAAKGELLYFLHADTLPPNQFDREILSAVKKGYGAGCFRLRFDMDHALLRFYAFFTRFKSTLLRFGDQSLYAERDVFEKIGGFDDLLTVMEDQKIVRDLRKRTPFYISEREVITSARRYKENGVIRLQLAFTLIWFLYYLGVPQAGLVELYNSLIRS</sequence>
<dbReference type="EMBL" id="QGGB01000009">
    <property type="protein sequence ID" value="PWN05748.1"/>
    <property type="molecule type" value="Genomic_DNA"/>
</dbReference>
<comment type="subcellular location">
    <subcellularLocation>
        <location evidence="1">Cell membrane</location>
    </subcellularLocation>
</comment>
<accession>A0A316TPJ9</accession>
<gene>
    <name evidence="8" type="ORF">DDZ15_13380</name>
</gene>
<feature type="domain" description="Glycosyltransferase 2-like" evidence="7">
    <location>
        <begin position="2"/>
        <end position="114"/>
    </location>
</feature>
<evidence type="ECO:0000256" key="2">
    <source>
        <dbReference type="ARBA" id="ARBA00022475"/>
    </source>
</evidence>
<name>A0A316TPJ9_9BACT</name>
<protein>
    <recommendedName>
        <fullName evidence="7">Glycosyltransferase 2-like domain-containing protein</fullName>
    </recommendedName>
</protein>
<dbReference type="InterPro" id="IPR029044">
    <property type="entry name" value="Nucleotide-diphossugar_trans"/>
</dbReference>
<evidence type="ECO:0000256" key="3">
    <source>
        <dbReference type="ARBA" id="ARBA00022676"/>
    </source>
</evidence>
<dbReference type="AlphaFoldDB" id="A0A316TPJ9"/>
<evidence type="ECO:0000313" key="9">
    <source>
        <dbReference type="Proteomes" id="UP000245533"/>
    </source>
</evidence>
<dbReference type="InterPro" id="IPR001173">
    <property type="entry name" value="Glyco_trans_2-like"/>
</dbReference>
<dbReference type="InterPro" id="IPR026461">
    <property type="entry name" value="Trfase_2_rSAM/seldom_assoc"/>
</dbReference>
<evidence type="ECO:0000259" key="7">
    <source>
        <dbReference type="Pfam" id="PF00535"/>
    </source>
</evidence>
<organism evidence="8 9">
    <name type="scientific">Rhodohalobacter mucosus</name>
    <dbReference type="NCBI Taxonomy" id="2079485"/>
    <lineage>
        <taxon>Bacteria</taxon>
        <taxon>Pseudomonadati</taxon>
        <taxon>Balneolota</taxon>
        <taxon>Balneolia</taxon>
        <taxon>Balneolales</taxon>
        <taxon>Balneolaceae</taxon>
        <taxon>Rhodohalobacter</taxon>
    </lineage>
</organism>
<keyword evidence="3" id="KW-0328">Glycosyltransferase</keyword>
<dbReference type="OrthoDB" id="9810303at2"/>
<dbReference type="Gene3D" id="3.90.550.10">
    <property type="entry name" value="Spore Coat Polysaccharide Biosynthesis Protein SpsA, Chain A"/>
    <property type="match status" value="1"/>
</dbReference>
<evidence type="ECO:0000313" key="8">
    <source>
        <dbReference type="EMBL" id="PWN05748.1"/>
    </source>
</evidence>
<evidence type="ECO:0000256" key="6">
    <source>
        <dbReference type="SAM" id="Phobius"/>
    </source>
</evidence>
<evidence type="ECO:0000256" key="1">
    <source>
        <dbReference type="ARBA" id="ARBA00004236"/>
    </source>
</evidence>
<evidence type="ECO:0000256" key="5">
    <source>
        <dbReference type="ARBA" id="ARBA00023136"/>
    </source>
</evidence>
<keyword evidence="6" id="KW-0812">Transmembrane</keyword>
<dbReference type="PANTHER" id="PTHR43646">
    <property type="entry name" value="GLYCOSYLTRANSFERASE"/>
    <property type="match status" value="1"/>
</dbReference>
<keyword evidence="4" id="KW-0808">Transferase</keyword>